<feature type="region of interest" description="Disordered" evidence="1">
    <location>
        <begin position="174"/>
        <end position="215"/>
    </location>
</feature>
<evidence type="ECO:0008006" key="4">
    <source>
        <dbReference type="Google" id="ProtNLM"/>
    </source>
</evidence>
<feature type="compositionally biased region" description="Low complexity" evidence="1">
    <location>
        <begin position="174"/>
        <end position="187"/>
    </location>
</feature>
<dbReference type="InterPro" id="IPR022062">
    <property type="entry name" value="DUF3618"/>
</dbReference>
<dbReference type="Pfam" id="PF12277">
    <property type="entry name" value="DUF3618"/>
    <property type="match status" value="1"/>
</dbReference>
<evidence type="ECO:0000313" key="2">
    <source>
        <dbReference type="EMBL" id="BDE06424.1"/>
    </source>
</evidence>
<name>A0AAN1XW13_UNVUL</name>
<dbReference type="EMBL" id="AP025523">
    <property type="protein sequence ID" value="BDE06424.1"/>
    <property type="molecule type" value="Genomic_DNA"/>
</dbReference>
<sequence length="215" mass="22318">MGEDPRAIRHEIEVTRARMGDTVEALGNKADVPARVKDAVNDRVETVKESIGDAVGGVMDGMQQATRSVGRALGGASESVSGRVGDTVEAVGDRLPDVSDARNAARRGVDIAQENPLGLALGALAVGFLAGLLAPVTDLERERVGPLRDDLMRRAQDAGTEMLQHGKQVVSDVAQSAMQTAQQSAQAHAREVADELANGTSSATAGARTPGTAYP</sequence>
<dbReference type="Proteomes" id="UP001317532">
    <property type="component" value="Chromosome"/>
</dbReference>
<organism evidence="2 3">
    <name type="scientific">Vulcanimicrobium alpinum</name>
    <dbReference type="NCBI Taxonomy" id="3016050"/>
    <lineage>
        <taxon>Bacteria</taxon>
        <taxon>Bacillati</taxon>
        <taxon>Vulcanimicrobiota</taxon>
        <taxon>Vulcanimicrobiia</taxon>
        <taxon>Vulcanimicrobiales</taxon>
        <taxon>Vulcanimicrobiaceae</taxon>
        <taxon>Vulcanimicrobium</taxon>
    </lineage>
</organism>
<accession>A0AAN1XW13</accession>
<proteinExistence type="predicted"/>
<protein>
    <recommendedName>
        <fullName evidence="4">DUF3618 domain-containing protein</fullName>
    </recommendedName>
</protein>
<evidence type="ECO:0000313" key="3">
    <source>
        <dbReference type="Proteomes" id="UP001317532"/>
    </source>
</evidence>
<gene>
    <name evidence="2" type="ORF">WPS_17000</name>
</gene>
<evidence type="ECO:0000256" key="1">
    <source>
        <dbReference type="SAM" id="MobiDB-lite"/>
    </source>
</evidence>
<dbReference type="KEGG" id="vab:WPS_17000"/>
<dbReference type="AlphaFoldDB" id="A0AAN1XW13"/>
<keyword evidence="3" id="KW-1185">Reference proteome</keyword>
<reference evidence="2 3" key="1">
    <citation type="journal article" date="2022" name="ISME Commun">
        <title>Vulcanimicrobium alpinus gen. nov. sp. nov., the first cultivated representative of the candidate phylum 'Eremiobacterota', is a metabolically versatile aerobic anoxygenic phototroph.</title>
        <authorList>
            <person name="Yabe S."/>
            <person name="Muto K."/>
            <person name="Abe K."/>
            <person name="Yokota A."/>
            <person name="Staudigel H."/>
            <person name="Tebo B.M."/>
        </authorList>
    </citation>
    <scope>NUCLEOTIDE SEQUENCE [LARGE SCALE GENOMIC DNA]</scope>
    <source>
        <strain evidence="2 3">WC8-2</strain>
    </source>
</reference>